<dbReference type="InterPro" id="IPR011990">
    <property type="entry name" value="TPR-like_helical_dom_sf"/>
</dbReference>
<feature type="compositionally biased region" description="Basic and acidic residues" evidence="2">
    <location>
        <begin position="29"/>
        <end position="41"/>
    </location>
</feature>
<feature type="domain" description="Novel STAND NTPase 1" evidence="3">
    <location>
        <begin position="245"/>
        <end position="396"/>
    </location>
</feature>
<comment type="caution">
    <text evidence="4">The sequence shown here is derived from an EMBL/GenBank/DDBJ whole genome shotgun (WGS) entry which is preliminary data.</text>
</comment>
<dbReference type="SUPFAM" id="SSF48452">
    <property type="entry name" value="TPR-like"/>
    <property type="match status" value="2"/>
</dbReference>
<dbReference type="Gene3D" id="1.25.40.10">
    <property type="entry name" value="Tetratricopeptide repeat domain"/>
    <property type="match status" value="1"/>
</dbReference>
<dbReference type="InterPro" id="IPR036537">
    <property type="entry name" value="Adaptor_Cbl_N_dom_sf"/>
</dbReference>
<dbReference type="CDD" id="cd21037">
    <property type="entry name" value="MLKL_NTD"/>
    <property type="match status" value="1"/>
</dbReference>
<keyword evidence="5" id="KW-1185">Reference proteome</keyword>
<dbReference type="SUPFAM" id="SSF52540">
    <property type="entry name" value="P-loop containing nucleoside triphosphate hydrolases"/>
    <property type="match status" value="1"/>
</dbReference>
<gene>
    <name evidence="4" type="ORF">CPB84DRAFT_1785040</name>
</gene>
<evidence type="ECO:0000313" key="5">
    <source>
        <dbReference type="Proteomes" id="UP000724874"/>
    </source>
</evidence>
<keyword evidence="1" id="KW-0175">Coiled coil</keyword>
<dbReference type="Pfam" id="PF20703">
    <property type="entry name" value="nSTAND1"/>
    <property type="match status" value="1"/>
</dbReference>
<dbReference type="Gene3D" id="1.20.930.20">
    <property type="entry name" value="Adaptor protein Cbl, N-terminal domain"/>
    <property type="match status" value="1"/>
</dbReference>
<dbReference type="Gene3D" id="3.40.50.300">
    <property type="entry name" value="P-loop containing nucleotide triphosphate hydrolases"/>
    <property type="match status" value="1"/>
</dbReference>
<dbReference type="Proteomes" id="UP000724874">
    <property type="component" value="Unassembled WGS sequence"/>
</dbReference>
<dbReference type="PANTHER" id="PTHR47691:SF3">
    <property type="entry name" value="HTH-TYPE TRANSCRIPTIONAL REGULATOR RV0890C-RELATED"/>
    <property type="match status" value="1"/>
</dbReference>
<accession>A0A9P5TLP5</accession>
<organism evidence="4 5">
    <name type="scientific">Gymnopilus junonius</name>
    <name type="common">Spectacular rustgill mushroom</name>
    <name type="synonym">Gymnopilus spectabilis subsp. junonius</name>
    <dbReference type="NCBI Taxonomy" id="109634"/>
    <lineage>
        <taxon>Eukaryota</taxon>
        <taxon>Fungi</taxon>
        <taxon>Dikarya</taxon>
        <taxon>Basidiomycota</taxon>
        <taxon>Agaricomycotina</taxon>
        <taxon>Agaricomycetes</taxon>
        <taxon>Agaricomycetidae</taxon>
        <taxon>Agaricales</taxon>
        <taxon>Agaricineae</taxon>
        <taxon>Hymenogastraceae</taxon>
        <taxon>Gymnopilus</taxon>
    </lineage>
</organism>
<proteinExistence type="predicted"/>
<dbReference type="PANTHER" id="PTHR47691">
    <property type="entry name" value="REGULATOR-RELATED"/>
    <property type="match status" value="1"/>
</dbReference>
<evidence type="ECO:0000313" key="4">
    <source>
        <dbReference type="EMBL" id="KAF8890303.1"/>
    </source>
</evidence>
<dbReference type="InterPro" id="IPR049052">
    <property type="entry name" value="nSTAND1"/>
</dbReference>
<sequence length="951" mass="106791">MPRFCLPCGPQAAKSHFDDDFGLKPQISKRADSSPDDKDISKPTTGEYAGEAAKEFLNVLQEVADSIPLPGLGHAVKLATKLIAACEDSHATLERAQELKRRIKTLVTLLVDELKGKKKEEIEQKLKRDIEALEQDLIYIQKKLDEIASQQAFLVIFFQSINKDKVEKCVRRLDNAVERFNLSREISHANLLDSLEKQITNFYSMQQQTLDLLRTDMSKVLAILYDRRETDSLSSGHRARATMPANSDIFHGRDPLVDELAHILTEPREKDQKRARVCLLGPGGMGKTSTALAVMAHPLTLKSFPERNQVWVPCVKAKSASLLLDTLYLSLGTTRNSGNTLQDILFEIRSSSEPLILLLDNFETPWNITDSRSETEGILLELDKMPHITLFITMRSSIPPCDGKQWRSFEIEAVDRDAARQIYVDICPTAHNDNKIPTLLQALGHMPLAITLMARQAKITGLGAGQLLEEYERLGTSMLGQSGLGAKRSLDVCISLSVDSQPMKECPEAYELLAGLAMLPVGTTYDVLTKWWMRDFHNPMNALQILAETSLVQRRESHFFVLPVIRSYILTPSRCPETVRTAMIKSACNFLLQNNSSPGHPSFLEHAKALSAEEGNLQAILVDINAPHPDVIKAYLVLAKHQLSTRVRLAVIEHVVNLARQMEDQALLGDVLTCYGKIFLKFNRYNDAVEQFTLAREIFLSVSNEKEAALCLLDMVETYTLSISFSVMEALQLVRNAQSVFEKLEDTQGTALCLYHLGFIRGQSGERTEGIAILTQARENLLDPLNRALCTYALMLVYYWDGNIDASFESATTAVREFKQLGQYYYLSDSMQFKGQLLFFQGNYPDALRTLFQALEACKSYGSPLCIGQTLETMGRTWVKMGKVADGKGAYEEAMVYYSSTAPVHEDGLMRCKFLSRQAEDSSVVPTVEEEYGLAAMYRDFRLQYETLDIY</sequence>
<evidence type="ECO:0000256" key="2">
    <source>
        <dbReference type="SAM" id="MobiDB-lite"/>
    </source>
</evidence>
<dbReference type="InterPro" id="IPR059179">
    <property type="entry name" value="MLKL-like_MCAfunc"/>
</dbReference>
<reference evidence="4" key="1">
    <citation type="submission" date="2020-11" db="EMBL/GenBank/DDBJ databases">
        <authorList>
            <consortium name="DOE Joint Genome Institute"/>
            <person name="Ahrendt S."/>
            <person name="Riley R."/>
            <person name="Andreopoulos W."/>
            <person name="LaButti K."/>
            <person name="Pangilinan J."/>
            <person name="Ruiz-duenas F.J."/>
            <person name="Barrasa J.M."/>
            <person name="Sanchez-Garcia M."/>
            <person name="Camarero S."/>
            <person name="Miyauchi S."/>
            <person name="Serrano A."/>
            <person name="Linde D."/>
            <person name="Babiker R."/>
            <person name="Drula E."/>
            <person name="Ayuso-Fernandez I."/>
            <person name="Pacheco R."/>
            <person name="Padilla G."/>
            <person name="Ferreira P."/>
            <person name="Barriuso J."/>
            <person name="Kellner H."/>
            <person name="Castanera R."/>
            <person name="Alfaro M."/>
            <person name="Ramirez L."/>
            <person name="Pisabarro A.G."/>
            <person name="Kuo A."/>
            <person name="Tritt A."/>
            <person name="Lipzen A."/>
            <person name="He G."/>
            <person name="Yan M."/>
            <person name="Ng V."/>
            <person name="Cullen D."/>
            <person name="Martin F."/>
            <person name="Rosso M.-N."/>
            <person name="Henrissat B."/>
            <person name="Hibbett D."/>
            <person name="Martinez A.T."/>
            <person name="Grigoriev I.V."/>
        </authorList>
    </citation>
    <scope>NUCLEOTIDE SEQUENCE</scope>
    <source>
        <strain evidence="4">AH 44721</strain>
    </source>
</reference>
<feature type="coiled-coil region" evidence="1">
    <location>
        <begin position="116"/>
        <end position="150"/>
    </location>
</feature>
<dbReference type="GO" id="GO:0007166">
    <property type="term" value="P:cell surface receptor signaling pathway"/>
    <property type="evidence" value="ECO:0007669"/>
    <property type="project" value="InterPro"/>
</dbReference>
<dbReference type="InterPro" id="IPR027417">
    <property type="entry name" value="P-loop_NTPase"/>
</dbReference>
<feature type="region of interest" description="Disordered" evidence="2">
    <location>
        <begin position="12"/>
        <end position="45"/>
    </location>
</feature>
<dbReference type="AlphaFoldDB" id="A0A9P5TLP5"/>
<evidence type="ECO:0000256" key="1">
    <source>
        <dbReference type="SAM" id="Coils"/>
    </source>
</evidence>
<dbReference type="OrthoDB" id="3052556at2759"/>
<dbReference type="EMBL" id="JADNYJ010000076">
    <property type="protein sequence ID" value="KAF8890303.1"/>
    <property type="molecule type" value="Genomic_DNA"/>
</dbReference>
<evidence type="ECO:0000259" key="3">
    <source>
        <dbReference type="Pfam" id="PF20703"/>
    </source>
</evidence>
<protein>
    <recommendedName>
        <fullName evidence="3">Novel STAND NTPase 1 domain-containing protein</fullName>
    </recommendedName>
</protein>
<name>A0A9P5TLP5_GYMJU</name>